<evidence type="ECO:0000313" key="3">
    <source>
        <dbReference type="Proteomes" id="UP000306954"/>
    </source>
</evidence>
<gene>
    <name evidence="2" type="ORF">E3P90_03280</name>
</gene>
<dbReference type="AlphaFoldDB" id="A0A4T0H5X8"/>
<evidence type="ECO:0000313" key="2">
    <source>
        <dbReference type="EMBL" id="TIB09417.1"/>
    </source>
</evidence>
<protein>
    <submittedName>
        <fullName evidence="2">Uncharacterized protein</fullName>
    </submittedName>
</protein>
<name>A0A4T0H5X8_WALIC</name>
<feature type="compositionally biased region" description="Basic residues" evidence="1">
    <location>
        <begin position="10"/>
        <end position="19"/>
    </location>
</feature>
<dbReference type="EMBL" id="SPOF01000042">
    <property type="protein sequence ID" value="TIB09417.1"/>
    <property type="molecule type" value="Genomic_DNA"/>
</dbReference>
<evidence type="ECO:0000256" key="1">
    <source>
        <dbReference type="SAM" id="MobiDB-lite"/>
    </source>
</evidence>
<proteinExistence type="predicted"/>
<dbReference type="Proteomes" id="UP000306954">
    <property type="component" value="Unassembled WGS sequence"/>
</dbReference>
<feature type="region of interest" description="Disordered" evidence="1">
    <location>
        <begin position="1"/>
        <end position="46"/>
    </location>
</feature>
<accession>A0A4T0H5X8</accession>
<comment type="caution">
    <text evidence="2">The sequence shown here is derived from an EMBL/GenBank/DDBJ whole genome shotgun (WGS) entry which is preliminary data.</text>
</comment>
<sequence>MPGANQTNSAKHRVRRARRRIEWEKRPSKQRRSGRQDKQDAQDTAVETVPEILAVATQAENTGRMECIIVKKRVRVVIRRALTIGAIRSGNPSHSPLTLLSEYGATKYLSLGLSATRTCRASAGCT</sequence>
<organism evidence="2 3">
    <name type="scientific">Wallemia ichthyophaga</name>
    <dbReference type="NCBI Taxonomy" id="245174"/>
    <lineage>
        <taxon>Eukaryota</taxon>
        <taxon>Fungi</taxon>
        <taxon>Dikarya</taxon>
        <taxon>Basidiomycota</taxon>
        <taxon>Wallemiomycotina</taxon>
        <taxon>Wallemiomycetes</taxon>
        <taxon>Wallemiales</taxon>
        <taxon>Wallemiaceae</taxon>
        <taxon>Wallemia</taxon>
    </lineage>
</organism>
<reference evidence="2 3" key="1">
    <citation type="submission" date="2019-03" db="EMBL/GenBank/DDBJ databases">
        <title>Sequencing 23 genomes of Wallemia ichthyophaga.</title>
        <authorList>
            <person name="Gostincar C."/>
        </authorList>
    </citation>
    <scope>NUCLEOTIDE SEQUENCE [LARGE SCALE GENOMIC DNA]</scope>
    <source>
        <strain evidence="2 3">EXF-8621</strain>
    </source>
</reference>